<evidence type="ECO:0000313" key="3">
    <source>
        <dbReference type="Proteomes" id="UP000525652"/>
    </source>
</evidence>
<keyword evidence="3" id="KW-1185">Reference proteome</keyword>
<dbReference type="InterPro" id="IPR001173">
    <property type="entry name" value="Glyco_trans_2-like"/>
</dbReference>
<dbReference type="PANTHER" id="PTHR22916">
    <property type="entry name" value="GLYCOSYLTRANSFERASE"/>
    <property type="match status" value="1"/>
</dbReference>
<dbReference type="CDD" id="cd00761">
    <property type="entry name" value="Glyco_tranf_GTA_type"/>
    <property type="match status" value="1"/>
</dbReference>
<gene>
    <name evidence="2" type="ORF">H5P30_05300</name>
</gene>
<reference evidence="2 3" key="1">
    <citation type="submission" date="2020-07" db="EMBL/GenBank/DDBJ databases">
        <authorList>
            <person name="Feng X."/>
        </authorList>
    </citation>
    <scope>NUCLEOTIDE SEQUENCE [LARGE SCALE GENOMIC DNA]</scope>
    <source>
        <strain evidence="2 3">JCM14086</strain>
    </source>
</reference>
<name>A0A7X1AWL4_9BACT</name>
<organism evidence="2 3">
    <name type="scientific">Puniceicoccus vermicola</name>
    <dbReference type="NCBI Taxonomy" id="388746"/>
    <lineage>
        <taxon>Bacteria</taxon>
        <taxon>Pseudomonadati</taxon>
        <taxon>Verrucomicrobiota</taxon>
        <taxon>Opitutia</taxon>
        <taxon>Puniceicoccales</taxon>
        <taxon>Puniceicoccaceae</taxon>
        <taxon>Puniceicoccus</taxon>
    </lineage>
</organism>
<dbReference type="PANTHER" id="PTHR22916:SF3">
    <property type="entry name" value="UDP-GLCNAC:BETAGAL BETA-1,3-N-ACETYLGLUCOSAMINYLTRANSFERASE-LIKE PROTEIN 1"/>
    <property type="match status" value="1"/>
</dbReference>
<comment type="caution">
    <text evidence="2">The sequence shown here is derived from an EMBL/GenBank/DDBJ whole genome shotgun (WGS) entry which is preliminary data.</text>
</comment>
<accession>A0A7X1AWL4</accession>
<dbReference type="SUPFAM" id="SSF53448">
    <property type="entry name" value="Nucleotide-diphospho-sugar transferases"/>
    <property type="match status" value="1"/>
</dbReference>
<protein>
    <submittedName>
        <fullName evidence="2">Glycosyltransferase family 2 protein</fullName>
    </submittedName>
</protein>
<dbReference type="RefSeq" id="WP_185691913.1">
    <property type="nucleotide sequence ID" value="NZ_JACHVA010000047.1"/>
</dbReference>
<evidence type="ECO:0000259" key="1">
    <source>
        <dbReference type="Pfam" id="PF00535"/>
    </source>
</evidence>
<dbReference type="GO" id="GO:0016758">
    <property type="term" value="F:hexosyltransferase activity"/>
    <property type="evidence" value="ECO:0007669"/>
    <property type="project" value="UniProtKB-ARBA"/>
</dbReference>
<keyword evidence="2" id="KW-0808">Transferase</keyword>
<dbReference type="AlphaFoldDB" id="A0A7X1AWL4"/>
<dbReference type="Pfam" id="PF00535">
    <property type="entry name" value="Glycos_transf_2"/>
    <property type="match status" value="1"/>
</dbReference>
<dbReference type="Proteomes" id="UP000525652">
    <property type="component" value="Unassembled WGS sequence"/>
</dbReference>
<dbReference type="EMBL" id="JACHVA010000047">
    <property type="protein sequence ID" value="MBC2601187.1"/>
    <property type="molecule type" value="Genomic_DNA"/>
</dbReference>
<proteinExistence type="predicted"/>
<dbReference type="InterPro" id="IPR029044">
    <property type="entry name" value="Nucleotide-diphossugar_trans"/>
</dbReference>
<feature type="domain" description="Glycosyltransferase 2-like" evidence="1">
    <location>
        <begin position="14"/>
        <end position="139"/>
    </location>
</feature>
<evidence type="ECO:0000313" key="2">
    <source>
        <dbReference type="EMBL" id="MBC2601187.1"/>
    </source>
</evidence>
<sequence>MNLSTASINNELVSVNITTYDRSRLLARCLDSVLRQTYEYLEINIVDDCSNDNTEEVVKGYQLADRRINYYRHKKNKGNAAARNTAFLKSSGIFTAFLDDDDEWIDDRKIEKQLDVFRSSNDPMLGVVCTGILRTDINGENRSEKANRPKNLVKTMLRGGLIHNSTAFLRSNVIRKVGCFDEKMPRGVDSEFFRRVVIKYGYHVHFMEDITCRYYENSPNRMTSKVSNRNLIAVRKANSYLLRKYFWTNLRYPSVFFYRMKTVVKTQTSIVLRRVLK</sequence>
<dbReference type="Gene3D" id="3.90.550.10">
    <property type="entry name" value="Spore Coat Polysaccharide Biosynthesis Protein SpsA, Chain A"/>
    <property type="match status" value="1"/>
</dbReference>